<feature type="compositionally biased region" description="Basic and acidic residues" evidence="1">
    <location>
        <begin position="37"/>
        <end position="51"/>
    </location>
</feature>
<dbReference type="EMBL" id="FOEE01000014">
    <property type="protein sequence ID" value="SEP19171.1"/>
    <property type="molecule type" value="Genomic_DNA"/>
</dbReference>
<feature type="compositionally biased region" description="Acidic residues" evidence="1">
    <location>
        <begin position="25"/>
        <end position="34"/>
    </location>
</feature>
<dbReference type="Proteomes" id="UP000198960">
    <property type="component" value="Unassembled WGS sequence"/>
</dbReference>
<dbReference type="RefSeq" id="WP_091947222.1">
    <property type="nucleotide sequence ID" value="NZ_FOEE01000014.1"/>
</dbReference>
<name>A0A1H8VUV4_9ACTN</name>
<dbReference type="AlphaFoldDB" id="A0A1H8VUV4"/>
<feature type="compositionally biased region" description="Basic and acidic residues" evidence="1">
    <location>
        <begin position="1"/>
        <end position="24"/>
    </location>
</feature>
<dbReference type="OrthoDB" id="5195932at2"/>
<feature type="region of interest" description="Disordered" evidence="1">
    <location>
        <begin position="1"/>
        <end position="63"/>
    </location>
</feature>
<evidence type="ECO:0000313" key="2">
    <source>
        <dbReference type="EMBL" id="SEP19171.1"/>
    </source>
</evidence>
<evidence type="ECO:0000313" key="3">
    <source>
        <dbReference type="Proteomes" id="UP000198960"/>
    </source>
</evidence>
<reference evidence="3" key="1">
    <citation type="submission" date="2016-10" db="EMBL/GenBank/DDBJ databases">
        <authorList>
            <person name="Varghese N."/>
            <person name="Submissions S."/>
        </authorList>
    </citation>
    <scope>NUCLEOTIDE SEQUENCE [LARGE SCALE GENOMIC DNA]</scope>
    <source>
        <strain evidence="3">DSM 45413</strain>
    </source>
</reference>
<accession>A0A1H8VUV4</accession>
<gene>
    <name evidence="2" type="ORF">SAMN05660991_03790</name>
</gene>
<sequence>MARHLNDETAEFKMPRPGRHAADDENHEQDDAQQEPEATKRFDPGFRERPRPAPPAPPSSDQR</sequence>
<protein>
    <submittedName>
        <fullName evidence="2">Uncharacterized protein</fullName>
    </submittedName>
</protein>
<proteinExistence type="predicted"/>
<organism evidence="2 3">
    <name type="scientific">Trujillonella endophytica</name>
    <dbReference type="NCBI Taxonomy" id="673521"/>
    <lineage>
        <taxon>Bacteria</taxon>
        <taxon>Bacillati</taxon>
        <taxon>Actinomycetota</taxon>
        <taxon>Actinomycetes</taxon>
        <taxon>Geodermatophilales</taxon>
        <taxon>Geodermatophilaceae</taxon>
        <taxon>Trujillonella</taxon>
    </lineage>
</organism>
<keyword evidence="3" id="KW-1185">Reference proteome</keyword>
<evidence type="ECO:0000256" key="1">
    <source>
        <dbReference type="SAM" id="MobiDB-lite"/>
    </source>
</evidence>
<feature type="compositionally biased region" description="Pro residues" evidence="1">
    <location>
        <begin position="52"/>
        <end position="63"/>
    </location>
</feature>